<dbReference type="Proteomes" id="UP000630805">
    <property type="component" value="Unassembled WGS sequence"/>
</dbReference>
<dbReference type="InterPro" id="IPR036513">
    <property type="entry name" value="STAS_dom_sf"/>
</dbReference>
<name>A0ABX2PVY7_9RHOB</name>
<comment type="similarity">
    <text evidence="1 2">Belongs to the anti-sigma-factor antagonist family.</text>
</comment>
<evidence type="ECO:0000313" key="4">
    <source>
        <dbReference type="EMBL" id="NVO58359.1"/>
    </source>
</evidence>
<organism evidence="4 5">
    <name type="scientific">Ruegeria haliotis</name>
    <dbReference type="NCBI Taxonomy" id="2747601"/>
    <lineage>
        <taxon>Bacteria</taxon>
        <taxon>Pseudomonadati</taxon>
        <taxon>Pseudomonadota</taxon>
        <taxon>Alphaproteobacteria</taxon>
        <taxon>Rhodobacterales</taxon>
        <taxon>Roseobacteraceae</taxon>
        <taxon>Ruegeria</taxon>
    </lineage>
</organism>
<keyword evidence="5" id="KW-1185">Reference proteome</keyword>
<dbReference type="SUPFAM" id="SSF52091">
    <property type="entry name" value="SpoIIaa-like"/>
    <property type="match status" value="1"/>
</dbReference>
<dbReference type="InterPro" id="IPR002645">
    <property type="entry name" value="STAS_dom"/>
</dbReference>
<evidence type="ECO:0000256" key="2">
    <source>
        <dbReference type="RuleBase" id="RU003749"/>
    </source>
</evidence>
<accession>A0ABX2PVY7</accession>
<proteinExistence type="inferred from homology"/>
<reference evidence="4 5" key="1">
    <citation type="submission" date="2020-06" db="EMBL/GenBank/DDBJ databases">
        <authorList>
            <person name="Cao W.R."/>
        </authorList>
    </citation>
    <scope>NUCLEOTIDE SEQUENCE [LARGE SCALE GENOMIC DNA]</scope>
    <source>
        <strain evidence="4 5">B1Z28</strain>
    </source>
</reference>
<comment type="caution">
    <text evidence="4">The sequence shown here is derived from an EMBL/GenBank/DDBJ whole genome shotgun (WGS) entry which is preliminary data.</text>
</comment>
<evidence type="ECO:0000259" key="3">
    <source>
        <dbReference type="PROSITE" id="PS50801"/>
    </source>
</evidence>
<dbReference type="Pfam" id="PF01740">
    <property type="entry name" value="STAS"/>
    <property type="match status" value="1"/>
</dbReference>
<dbReference type="NCBIfam" id="TIGR00377">
    <property type="entry name" value="ant_ant_sig"/>
    <property type="match status" value="1"/>
</dbReference>
<dbReference type="PANTHER" id="PTHR33495:SF14">
    <property type="entry name" value="ANTI-SIGMA FACTOR ANTAGONIST"/>
    <property type="match status" value="1"/>
</dbReference>
<dbReference type="PROSITE" id="PS50801">
    <property type="entry name" value="STAS"/>
    <property type="match status" value="1"/>
</dbReference>
<evidence type="ECO:0000256" key="1">
    <source>
        <dbReference type="ARBA" id="ARBA00009013"/>
    </source>
</evidence>
<dbReference type="Gene3D" id="3.30.750.24">
    <property type="entry name" value="STAS domain"/>
    <property type="match status" value="1"/>
</dbReference>
<gene>
    <name evidence="4" type="ORF">HW561_21465</name>
</gene>
<feature type="domain" description="STAS" evidence="3">
    <location>
        <begin position="1"/>
        <end position="110"/>
    </location>
</feature>
<protein>
    <recommendedName>
        <fullName evidence="2">Anti-sigma factor antagonist</fullName>
    </recommendedName>
</protein>
<dbReference type="RefSeq" id="WP_176867401.1">
    <property type="nucleotide sequence ID" value="NZ_JABXWT010000023.1"/>
</dbReference>
<dbReference type="CDD" id="cd07043">
    <property type="entry name" value="STAS_anti-anti-sigma_factors"/>
    <property type="match status" value="1"/>
</dbReference>
<dbReference type="PANTHER" id="PTHR33495">
    <property type="entry name" value="ANTI-SIGMA FACTOR ANTAGONIST TM_1081-RELATED-RELATED"/>
    <property type="match status" value="1"/>
</dbReference>
<dbReference type="InterPro" id="IPR003658">
    <property type="entry name" value="Anti-sigma_ant"/>
</dbReference>
<dbReference type="EMBL" id="JABXWT010000023">
    <property type="protein sequence ID" value="NVO58359.1"/>
    <property type="molecule type" value="Genomic_DNA"/>
</dbReference>
<evidence type="ECO:0000313" key="5">
    <source>
        <dbReference type="Proteomes" id="UP000630805"/>
    </source>
</evidence>
<sequence>MEINVIQHDGYAQLVVTGRIDSSTAPQFEGALIGQLDGATTSTLVDMTAVDFVSSAGLRVFLMGAKKVKGTAAQMILCAMNDNIRNVFKMSGFDRILSIADSLEDGVGQVSS</sequence>